<dbReference type="OrthoDB" id="438641at2759"/>
<dbReference type="EMBL" id="FJOG01000034">
    <property type="protein sequence ID" value="CZR66058.1"/>
    <property type="molecule type" value="Genomic_DNA"/>
</dbReference>
<protein>
    <submittedName>
        <fullName evidence="1">Uncharacterized protein</fullName>
    </submittedName>
</protein>
<organism evidence="1 2">
    <name type="scientific">Phialocephala subalpina</name>
    <dbReference type="NCBI Taxonomy" id="576137"/>
    <lineage>
        <taxon>Eukaryota</taxon>
        <taxon>Fungi</taxon>
        <taxon>Dikarya</taxon>
        <taxon>Ascomycota</taxon>
        <taxon>Pezizomycotina</taxon>
        <taxon>Leotiomycetes</taxon>
        <taxon>Helotiales</taxon>
        <taxon>Mollisiaceae</taxon>
        <taxon>Phialocephala</taxon>
        <taxon>Phialocephala fortinii species complex</taxon>
    </lineage>
</organism>
<proteinExistence type="predicted"/>
<evidence type="ECO:0000313" key="2">
    <source>
        <dbReference type="Proteomes" id="UP000184330"/>
    </source>
</evidence>
<name>A0A1L7XM19_9HELO</name>
<gene>
    <name evidence="1" type="ORF">PAC_15959</name>
</gene>
<dbReference type="Proteomes" id="UP000184330">
    <property type="component" value="Unassembled WGS sequence"/>
</dbReference>
<evidence type="ECO:0000313" key="1">
    <source>
        <dbReference type="EMBL" id="CZR66058.1"/>
    </source>
</evidence>
<reference evidence="1 2" key="1">
    <citation type="submission" date="2016-03" db="EMBL/GenBank/DDBJ databases">
        <authorList>
            <person name="Ploux O."/>
        </authorList>
    </citation>
    <scope>NUCLEOTIDE SEQUENCE [LARGE SCALE GENOMIC DNA]</scope>
    <source>
        <strain evidence="1 2">UAMH 11012</strain>
    </source>
</reference>
<sequence>MASKSATKHSRHTPKNKEFLGAKGGFEATYMMVSELAKKQMTSRVDRFTVTEAGSFKLQPYPWIPKDMIERSDEVTAACNKLLEKRSGTPERFSKIGGYGMFAKNANQRGDVLLWIKRTALIGASPLPRQAKLLPFSAAHRYHNVHGKDYSRLYKDAQKAEGLDCSPKFTKLVYLRMLAICVQGGVHPLKSTLFAGLIPPSGADFEPVVS</sequence>
<dbReference type="AlphaFoldDB" id="A0A1L7XM19"/>
<accession>A0A1L7XM19</accession>
<keyword evidence="2" id="KW-1185">Reference proteome</keyword>